<keyword evidence="5 13" id="KW-1133">Transmembrane helix</keyword>
<feature type="transmembrane region" description="Helical" evidence="13">
    <location>
        <begin position="33"/>
        <end position="59"/>
    </location>
</feature>
<dbReference type="Pfam" id="PF02096">
    <property type="entry name" value="60KD_IMP"/>
    <property type="match status" value="1"/>
</dbReference>
<evidence type="ECO:0000256" key="4">
    <source>
        <dbReference type="ARBA" id="ARBA00022692"/>
    </source>
</evidence>
<comment type="subunit">
    <text evidence="8">Interacts with the Sec translocase complex via SecD. Specifically interacts with transmembrane segments of nascent integral membrane proteins during membrane integration.</text>
</comment>
<comment type="similarity">
    <text evidence="2">Belongs to the OXA1/ALB3/YidC family. Type 1 subfamily.</text>
</comment>
<feature type="transmembrane region" description="Helical" evidence="13">
    <location>
        <begin position="108"/>
        <end position="127"/>
    </location>
</feature>
<name>A0A918CD24_AGRME</name>
<feature type="transmembrane region" description="Helical" evidence="13">
    <location>
        <begin position="9"/>
        <end position="27"/>
    </location>
</feature>
<evidence type="ECO:0000256" key="1">
    <source>
        <dbReference type="ARBA" id="ARBA00004141"/>
    </source>
</evidence>
<evidence type="ECO:0000256" key="8">
    <source>
        <dbReference type="ARBA" id="ARBA00026028"/>
    </source>
</evidence>
<evidence type="ECO:0000313" key="16">
    <source>
        <dbReference type="Proteomes" id="UP000610303"/>
    </source>
</evidence>
<dbReference type="PANTHER" id="PTHR12428">
    <property type="entry name" value="OXA1"/>
    <property type="match status" value="1"/>
</dbReference>
<dbReference type="NCBIfam" id="TIGR03592">
    <property type="entry name" value="yidC_oxa1_cterm"/>
    <property type="match status" value="1"/>
</dbReference>
<evidence type="ECO:0000313" key="15">
    <source>
        <dbReference type="EMBL" id="GGR14771.1"/>
    </source>
</evidence>
<evidence type="ECO:0000256" key="9">
    <source>
        <dbReference type="ARBA" id="ARBA00031538"/>
    </source>
</evidence>
<protein>
    <recommendedName>
        <fullName evidence="3">Membrane protein insertase YidC</fullName>
    </recommendedName>
    <alternativeName>
        <fullName evidence="11">Foldase YidC</fullName>
    </alternativeName>
    <alternativeName>
        <fullName evidence="10">Membrane integrase YidC</fullName>
    </alternativeName>
    <alternativeName>
        <fullName evidence="9">Membrane protein YidC</fullName>
    </alternativeName>
</protein>
<dbReference type="GO" id="GO:0005886">
    <property type="term" value="C:plasma membrane"/>
    <property type="evidence" value="ECO:0007669"/>
    <property type="project" value="TreeGrafter"/>
</dbReference>
<accession>A0A918CD24</accession>
<evidence type="ECO:0000256" key="11">
    <source>
        <dbReference type="ARBA" id="ARBA00033342"/>
    </source>
</evidence>
<feature type="transmembrane region" description="Helical" evidence="13">
    <location>
        <begin position="139"/>
        <end position="156"/>
    </location>
</feature>
<keyword evidence="16" id="KW-1185">Reference proteome</keyword>
<evidence type="ECO:0000256" key="12">
    <source>
        <dbReference type="RuleBase" id="RU003945"/>
    </source>
</evidence>
<dbReference type="PANTHER" id="PTHR12428:SF65">
    <property type="entry name" value="CYTOCHROME C OXIDASE ASSEMBLY PROTEIN COX18, MITOCHONDRIAL"/>
    <property type="match status" value="1"/>
</dbReference>
<evidence type="ECO:0000256" key="3">
    <source>
        <dbReference type="ARBA" id="ARBA00015325"/>
    </source>
</evidence>
<feature type="transmembrane region" description="Helical" evidence="13">
    <location>
        <begin position="163"/>
        <end position="183"/>
    </location>
</feature>
<proteinExistence type="inferred from homology"/>
<reference evidence="15" key="1">
    <citation type="journal article" date="2014" name="Int. J. Syst. Evol. Microbiol.">
        <title>Complete genome sequence of Corynebacterium casei LMG S-19264T (=DSM 44701T), isolated from a smear-ripened cheese.</title>
        <authorList>
            <consortium name="US DOE Joint Genome Institute (JGI-PGF)"/>
            <person name="Walter F."/>
            <person name="Albersmeier A."/>
            <person name="Kalinowski J."/>
            <person name="Ruckert C."/>
        </authorList>
    </citation>
    <scope>NUCLEOTIDE SEQUENCE</scope>
    <source>
        <strain evidence="15">JCM 3346</strain>
    </source>
</reference>
<gene>
    <name evidence="15" type="ORF">GCM10010196_04270</name>
</gene>
<dbReference type="EMBL" id="BMRJ01000001">
    <property type="protein sequence ID" value="GGR14771.1"/>
    <property type="molecule type" value="Genomic_DNA"/>
</dbReference>
<dbReference type="RefSeq" id="WP_189083660.1">
    <property type="nucleotide sequence ID" value="NZ_BMRJ01000001.1"/>
</dbReference>
<evidence type="ECO:0000256" key="2">
    <source>
        <dbReference type="ARBA" id="ARBA00010527"/>
    </source>
</evidence>
<dbReference type="AlphaFoldDB" id="A0A918CD24"/>
<organism evidence="15 16">
    <name type="scientific">Agromyces mediolanus</name>
    <name type="common">Corynebacterium mediolanum</name>
    <dbReference type="NCBI Taxonomy" id="41986"/>
    <lineage>
        <taxon>Bacteria</taxon>
        <taxon>Bacillati</taxon>
        <taxon>Actinomycetota</taxon>
        <taxon>Actinomycetes</taxon>
        <taxon>Micrococcales</taxon>
        <taxon>Microbacteriaceae</taxon>
        <taxon>Agromyces</taxon>
    </lineage>
</organism>
<feature type="domain" description="Membrane insertase YidC/Oxa/ALB C-terminal" evidence="14">
    <location>
        <begin position="38"/>
        <end position="254"/>
    </location>
</feature>
<evidence type="ECO:0000256" key="6">
    <source>
        <dbReference type="ARBA" id="ARBA00023136"/>
    </source>
</evidence>
<reference evidence="15" key="2">
    <citation type="submission" date="2020-09" db="EMBL/GenBank/DDBJ databases">
        <authorList>
            <person name="Sun Q."/>
            <person name="Ohkuma M."/>
        </authorList>
    </citation>
    <scope>NUCLEOTIDE SEQUENCE</scope>
    <source>
        <strain evidence="15">JCM 3346</strain>
    </source>
</reference>
<comment type="subcellular location">
    <subcellularLocation>
        <location evidence="1 12">Membrane</location>
        <topology evidence="1 12">Multi-pass membrane protein</topology>
    </subcellularLocation>
</comment>
<feature type="transmembrane region" description="Helical" evidence="13">
    <location>
        <begin position="220"/>
        <end position="248"/>
    </location>
</feature>
<comment type="function">
    <text evidence="7">Required for the insertion and/or proper folding and/or complex formation of integral membrane proteins into the membrane. Involved in integration of membrane proteins that insert both dependently and independently of the Sec translocase complex, as well as at least some lipoproteins. Aids folding of multispanning membrane proteins.</text>
</comment>
<comment type="caution">
    <text evidence="15">The sequence shown here is derived from an EMBL/GenBank/DDBJ whole genome shotgun (WGS) entry which is preliminary data.</text>
</comment>
<evidence type="ECO:0000256" key="10">
    <source>
        <dbReference type="ARBA" id="ARBA00033245"/>
    </source>
</evidence>
<dbReference type="GO" id="GO:0032977">
    <property type="term" value="F:membrane insertase activity"/>
    <property type="evidence" value="ECO:0007669"/>
    <property type="project" value="InterPro"/>
</dbReference>
<evidence type="ECO:0000256" key="13">
    <source>
        <dbReference type="SAM" id="Phobius"/>
    </source>
</evidence>
<keyword evidence="6 13" id="KW-0472">Membrane</keyword>
<dbReference type="GO" id="GO:0051205">
    <property type="term" value="P:protein insertion into membrane"/>
    <property type="evidence" value="ECO:0007669"/>
    <property type="project" value="TreeGrafter"/>
</dbReference>
<evidence type="ECO:0000259" key="14">
    <source>
        <dbReference type="Pfam" id="PF02096"/>
    </source>
</evidence>
<evidence type="ECO:0000256" key="5">
    <source>
        <dbReference type="ARBA" id="ARBA00022989"/>
    </source>
</evidence>
<dbReference type="InterPro" id="IPR001708">
    <property type="entry name" value="YidC/ALB3/OXA1/COX18"/>
</dbReference>
<sequence>MDLYAFPPIAAVIDGAYTLLMGLAGFLEPLLGGAAAAASVVLVTLLVRAALIPVGVALAKGEQTRARIAPKLQELQRKHANNPERLQREFRALYAEEGTSPFAGCLPMLVQAPVVGIIYALFILPVVNGHPNLLLDQTLLGVPLGHSLVGTIAAGVPQPLELLVFAGLVVAIAAVGFLTLRAARPGGPLAVPRPATSAAPVPAAPGAPAMPDLSKALLPLHFLTAGIAMFVPLAAGLYLLTTVAWTLVQRLVLRRRYPLG</sequence>
<evidence type="ECO:0000256" key="7">
    <source>
        <dbReference type="ARBA" id="ARBA00025034"/>
    </source>
</evidence>
<dbReference type="Proteomes" id="UP000610303">
    <property type="component" value="Unassembled WGS sequence"/>
</dbReference>
<keyword evidence="4 12" id="KW-0812">Transmembrane</keyword>
<dbReference type="InterPro" id="IPR028055">
    <property type="entry name" value="YidC/Oxa/ALB_C"/>
</dbReference>